<evidence type="ECO:0000256" key="5">
    <source>
        <dbReference type="ARBA" id="ARBA00022741"/>
    </source>
</evidence>
<dbReference type="PRINTS" id="PR00326">
    <property type="entry name" value="GTP1OBG"/>
</dbReference>
<evidence type="ECO:0000256" key="4">
    <source>
        <dbReference type="ARBA" id="ARBA00022723"/>
    </source>
</evidence>
<dbReference type="Pfam" id="PF01018">
    <property type="entry name" value="GTP1_OBG"/>
    <property type="match status" value="1"/>
</dbReference>
<evidence type="ECO:0000259" key="11">
    <source>
        <dbReference type="PROSITE" id="PS51883"/>
    </source>
</evidence>
<dbReference type="Gene3D" id="2.70.210.12">
    <property type="entry name" value="GTP1/OBG domain"/>
    <property type="match status" value="1"/>
</dbReference>
<feature type="domain" description="OCT" evidence="10">
    <location>
        <begin position="343"/>
        <end position="420"/>
    </location>
</feature>
<feature type="domain" description="OBG-type G" evidence="9">
    <location>
        <begin position="159"/>
        <end position="327"/>
    </location>
</feature>
<dbReference type="Gene3D" id="3.40.50.300">
    <property type="entry name" value="P-loop containing nucleotide triphosphate hydrolases"/>
    <property type="match status" value="1"/>
</dbReference>
<dbReference type="SUPFAM" id="SSF52540">
    <property type="entry name" value="P-loop containing nucleoside triphosphate hydrolases"/>
    <property type="match status" value="1"/>
</dbReference>
<dbReference type="InterPro" id="IPR036726">
    <property type="entry name" value="GTP1_OBG_dom_sf"/>
</dbReference>
<dbReference type="NCBIfam" id="NF008955">
    <property type="entry name" value="PRK12297.1"/>
    <property type="match status" value="1"/>
</dbReference>
<dbReference type="NCBIfam" id="NF008956">
    <property type="entry name" value="PRK12299.1"/>
    <property type="match status" value="1"/>
</dbReference>
<dbReference type="InterPro" id="IPR045086">
    <property type="entry name" value="OBG_GTPase"/>
</dbReference>
<dbReference type="GO" id="GO:0005525">
    <property type="term" value="F:GTP binding"/>
    <property type="evidence" value="ECO:0007669"/>
    <property type="project" value="UniProtKB-KW"/>
</dbReference>
<dbReference type="InterPro" id="IPR027417">
    <property type="entry name" value="P-loop_NTPase"/>
</dbReference>
<dbReference type="InterPro" id="IPR006073">
    <property type="entry name" value="GTP-bd"/>
</dbReference>
<dbReference type="NCBIfam" id="TIGR03595">
    <property type="entry name" value="Obg_CgtA_exten"/>
    <property type="match status" value="1"/>
</dbReference>
<dbReference type="NCBIfam" id="TIGR02729">
    <property type="entry name" value="Obg_CgtA"/>
    <property type="match status" value="1"/>
</dbReference>
<dbReference type="AlphaFoldDB" id="A0A0W8E750"/>
<organism evidence="12">
    <name type="scientific">hydrocarbon metagenome</name>
    <dbReference type="NCBI Taxonomy" id="938273"/>
    <lineage>
        <taxon>unclassified sequences</taxon>
        <taxon>metagenomes</taxon>
        <taxon>ecological metagenomes</taxon>
    </lineage>
</organism>
<evidence type="ECO:0000256" key="2">
    <source>
        <dbReference type="ARBA" id="ARBA00007699"/>
    </source>
</evidence>
<dbReference type="InterPro" id="IPR006074">
    <property type="entry name" value="GTP1-OBG_CS"/>
</dbReference>
<dbReference type="HAMAP" id="MF_01454">
    <property type="entry name" value="GTPase_Obg"/>
    <property type="match status" value="1"/>
</dbReference>
<comment type="similarity">
    <text evidence="2">Belongs to the TRAFAC class OBG-HflX-like GTPase superfamily. OBG GTPase family.</text>
</comment>
<accession>A0A0W8E750</accession>
<feature type="domain" description="Obg" evidence="11">
    <location>
        <begin position="1"/>
        <end position="158"/>
    </location>
</feature>
<dbReference type="PANTHER" id="PTHR11702:SF31">
    <property type="entry name" value="MITOCHONDRIAL RIBOSOME-ASSOCIATED GTPASE 2"/>
    <property type="match status" value="1"/>
</dbReference>
<sequence>MFIDHAKIFVKGGDGGNGMVAFRREKYVPKGGPAGGDGGRGGNVVFIADEGLKTLMDFKYRKHFKADRGVHGQSKNMHGAWGENLLVKVPVGTLIYDDDTGEVVADLTRPGQDVTIAKGGRGGRGNARFATSTNKAPSFSENGEPGQERWLRLELKLLADVGLVGFPNAGKSTFISRVSAARPKIADYPFTTLVPNLGVVVTRDKDSFVIADIPGLIEGASEGTGLGHDFLRHIERNRVLLFILDAAETEGRDVLEDYRILRYELGEFNQSLLDRPYLIAANKMDLAEARLNIDKLQQVFGEKLHCISAVTGEGIDLLIEKTNQMLLALPAESIPTGEEAVIRRYEEEEPFQIELIDGVWEVSGKRIEKLLVMTNFNSDEGLSRFQRTIEKMGLEEALREKGIKEGDTVKIMDFEFDYNE</sequence>
<comment type="caution">
    <text evidence="12">The sequence shown here is derived from an EMBL/GenBank/DDBJ whole genome shotgun (WGS) entry which is preliminary data.</text>
</comment>
<protein>
    <submittedName>
        <fullName evidence="12">Gtp-binding protein obg</fullName>
    </submittedName>
</protein>
<gene>
    <name evidence="12" type="ORF">ASZ90_018263</name>
</gene>
<keyword evidence="6" id="KW-0378">Hydrolase</keyword>
<name>A0A0W8E750_9ZZZZ</name>
<evidence type="ECO:0000256" key="8">
    <source>
        <dbReference type="ARBA" id="ARBA00023134"/>
    </source>
</evidence>
<dbReference type="InterPro" id="IPR031167">
    <property type="entry name" value="G_OBG"/>
</dbReference>
<dbReference type="PANTHER" id="PTHR11702">
    <property type="entry name" value="DEVELOPMENTALLY REGULATED GTP-BINDING PROTEIN-RELATED"/>
    <property type="match status" value="1"/>
</dbReference>
<evidence type="ECO:0000259" key="9">
    <source>
        <dbReference type="PROSITE" id="PS51710"/>
    </source>
</evidence>
<keyword evidence="8" id="KW-0342">GTP-binding</keyword>
<evidence type="ECO:0000313" key="12">
    <source>
        <dbReference type="EMBL" id="KUG04257.1"/>
    </source>
</evidence>
<keyword evidence="7" id="KW-0460">Magnesium</keyword>
<dbReference type="InterPro" id="IPR006169">
    <property type="entry name" value="GTP1_OBG_dom"/>
</dbReference>
<reference evidence="12" key="1">
    <citation type="journal article" date="2015" name="Proc. Natl. Acad. Sci. U.S.A.">
        <title>Networks of energetic and metabolic interactions define dynamics in microbial communities.</title>
        <authorList>
            <person name="Embree M."/>
            <person name="Liu J.K."/>
            <person name="Al-Bassam M.M."/>
            <person name="Zengler K."/>
        </authorList>
    </citation>
    <scope>NUCLEOTIDE SEQUENCE</scope>
</reference>
<keyword evidence="5" id="KW-0547">Nucleotide-binding</keyword>
<dbReference type="InterPro" id="IPR014100">
    <property type="entry name" value="GTP-bd_Obg/CgtA"/>
</dbReference>
<dbReference type="PROSITE" id="PS51710">
    <property type="entry name" value="G_OBG"/>
    <property type="match status" value="1"/>
</dbReference>
<dbReference type="InterPro" id="IPR015349">
    <property type="entry name" value="OCT_dom"/>
</dbReference>
<dbReference type="EMBL" id="LNQE01001853">
    <property type="protein sequence ID" value="KUG04257.1"/>
    <property type="molecule type" value="Genomic_DNA"/>
</dbReference>
<evidence type="ECO:0000256" key="1">
    <source>
        <dbReference type="ARBA" id="ARBA00001946"/>
    </source>
</evidence>
<evidence type="ECO:0000256" key="3">
    <source>
        <dbReference type="ARBA" id="ARBA00022490"/>
    </source>
</evidence>
<evidence type="ECO:0000259" key="10">
    <source>
        <dbReference type="PROSITE" id="PS51881"/>
    </source>
</evidence>
<evidence type="ECO:0000256" key="6">
    <source>
        <dbReference type="ARBA" id="ARBA00022801"/>
    </source>
</evidence>
<comment type="cofactor">
    <cofactor evidence="1">
        <name>Mg(2+)</name>
        <dbReference type="ChEBI" id="CHEBI:18420"/>
    </cofactor>
</comment>
<dbReference type="InterPro" id="IPR036346">
    <property type="entry name" value="GTP-bd_prot_GTP1/OBG_C_sf"/>
</dbReference>
<dbReference type="PROSITE" id="PS51883">
    <property type="entry name" value="OBG"/>
    <property type="match status" value="1"/>
</dbReference>
<dbReference type="Pfam" id="PF09269">
    <property type="entry name" value="DUF1967"/>
    <property type="match status" value="1"/>
</dbReference>
<dbReference type="SUPFAM" id="SSF102741">
    <property type="entry name" value="Obg GTP-binding protein C-terminal domain"/>
    <property type="match status" value="1"/>
</dbReference>
<dbReference type="GO" id="GO:0003924">
    <property type="term" value="F:GTPase activity"/>
    <property type="evidence" value="ECO:0007669"/>
    <property type="project" value="InterPro"/>
</dbReference>
<dbReference type="FunFam" id="2.70.210.12:FF:000001">
    <property type="entry name" value="GTPase Obg"/>
    <property type="match status" value="1"/>
</dbReference>
<dbReference type="PROSITE" id="PS51881">
    <property type="entry name" value="OCT"/>
    <property type="match status" value="1"/>
</dbReference>
<dbReference type="Pfam" id="PF01926">
    <property type="entry name" value="MMR_HSR1"/>
    <property type="match status" value="1"/>
</dbReference>
<dbReference type="SUPFAM" id="SSF82051">
    <property type="entry name" value="Obg GTP-binding protein N-terminal domain"/>
    <property type="match status" value="1"/>
</dbReference>
<dbReference type="Gene3D" id="3.30.300.350">
    <property type="entry name" value="GTP-binding protein OBG, C-terminal domain"/>
    <property type="match status" value="1"/>
</dbReference>
<dbReference type="NCBIfam" id="NF008954">
    <property type="entry name" value="PRK12296.1"/>
    <property type="match status" value="1"/>
</dbReference>
<dbReference type="PROSITE" id="PS00905">
    <property type="entry name" value="GTP1_OBG"/>
    <property type="match status" value="1"/>
</dbReference>
<proteinExistence type="inferred from homology"/>
<dbReference type="CDD" id="cd01898">
    <property type="entry name" value="Obg"/>
    <property type="match status" value="1"/>
</dbReference>
<keyword evidence="3" id="KW-0963">Cytoplasm</keyword>
<evidence type="ECO:0000256" key="7">
    <source>
        <dbReference type="ARBA" id="ARBA00022842"/>
    </source>
</evidence>
<dbReference type="GO" id="GO:0000287">
    <property type="term" value="F:magnesium ion binding"/>
    <property type="evidence" value="ECO:0007669"/>
    <property type="project" value="InterPro"/>
</dbReference>
<keyword evidence="4" id="KW-0479">Metal-binding</keyword>